<gene>
    <name evidence="4" type="ORF">OG469_35745</name>
</gene>
<feature type="transmembrane region" description="Helical" evidence="2">
    <location>
        <begin position="398"/>
        <end position="417"/>
    </location>
</feature>
<feature type="chain" id="PRO_5046449338" description="Gram-positive cocci surface proteins LPxTG domain-containing protein" evidence="3">
    <location>
        <begin position="25"/>
        <end position="426"/>
    </location>
</feature>
<evidence type="ECO:0000313" key="4">
    <source>
        <dbReference type="EMBL" id="WUS60376.1"/>
    </source>
</evidence>
<protein>
    <recommendedName>
        <fullName evidence="6">Gram-positive cocci surface proteins LPxTG domain-containing protein</fullName>
    </recommendedName>
</protein>
<sequence length="426" mass="42304">MSTRRSLILAGTTALVLSTLPADVAGAVAVASPAGPSAAASVPHLDVSLQRGLEPSVAGVPREFEAGGAPREFGFTLTNPTDHDFVAFALLKFRNQAGDLRGADLKVEYQLPGRTDWLAGSLAPGGEGPDGSVLMVLGGRDGGDVSDDALLAVRKGRTLVLKVRTSFVAQAPAGKAAVAAVTFAARLDDRTGLPVDQGSFGCACAAGCAGFRIKEPTPPAPAPVATPTRTTAPTPAAPVTATPAGTPTRALTPTPAVTPTHSVATPTPAGTPTRAPASAPAVASSPAAPAATPAPATVPTAPSSPTSTRSTAPAPTAVASTPVGARPTASSSSATARPEQSSEPATADTGQLPPPFPMEAPTSAPLRIQQAAVVRANSSADAMERDLARTGGGEYETAVAGAGAALLGVGTGALVLLRRRRAARHR</sequence>
<organism evidence="4 5">
    <name type="scientific">Kitasatospora herbaricolor</name>
    <dbReference type="NCBI Taxonomy" id="68217"/>
    <lineage>
        <taxon>Bacteria</taxon>
        <taxon>Bacillati</taxon>
        <taxon>Actinomycetota</taxon>
        <taxon>Actinomycetes</taxon>
        <taxon>Kitasatosporales</taxon>
        <taxon>Streptomycetaceae</taxon>
        <taxon>Kitasatospora</taxon>
    </lineage>
</organism>
<accession>A0ABZ1WHM4</accession>
<reference evidence="4 5" key="1">
    <citation type="submission" date="2022-10" db="EMBL/GenBank/DDBJ databases">
        <title>The complete genomes of actinobacterial strains from the NBC collection.</title>
        <authorList>
            <person name="Joergensen T.S."/>
            <person name="Alvarez Arevalo M."/>
            <person name="Sterndorff E.B."/>
            <person name="Faurdal D."/>
            <person name="Vuksanovic O."/>
            <person name="Mourched A.-S."/>
            <person name="Charusanti P."/>
            <person name="Shaw S."/>
            <person name="Blin K."/>
            <person name="Weber T."/>
        </authorList>
    </citation>
    <scope>NUCLEOTIDE SEQUENCE [LARGE SCALE GENOMIC DNA]</scope>
    <source>
        <strain evidence="4 5">NBC_01247</strain>
    </source>
</reference>
<dbReference type="PRINTS" id="PR01217">
    <property type="entry name" value="PRICHEXTENSN"/>
</dbReference>
<keyword evidence="2" id="KW-0472">Membrane</keyword>
<feature type="region of interest" description="Disordered" evidence="1">
    <location>
        <begin position="219"/>
        <end position="362"/>
    </location>
</feature>
<name>A0ABZ1WHM4_9ACTN</name>
<proteinExistence type="predicted"/>
<keyword evidence="2" id="KW-1133">Transmembrane helix</keyword>
<evidence type="ECO:0000256" key="3">
    <source>
        <dbReference type="SAM" id="SignalP"/>
    </source>
</evidence>
<dbReference type="Proteomes" id="UP001432014">
    <property type="component" value="Chromosome"/>
</dbReference>
<dbReference type="EMBL" id="CP108482">
    <property type="protein sequence ID" value="WUS60376.1"/>
    <property type="molecule type" value="Genomic_DNA"/>
</dbReference>
<evidence type="ECO:0008006" key="6">
    <source>
        <dbReference type="Google" id="ProtNLM"/>
    </source>
</evidence>
<feature type="signal peptide" evidence="3">
    <location>
        <begin position="1"/>
        <end position="24"/>
    </location>
</feature>
<keyword evidence="3" id="KW-0732">Signal</keyword>
<keyword evidence="5" id="KW-1185">Reference proteome</keyword>
<evidence type="ECO:0000256" key="1">
    <source>
        <dbReference type="SAM" id="MobiDB-lite"/>
    </source>
</evidence>
<keyword evidence="2" id="KW-0812">Transmembrane</keyword>
<evidence type="ECO:0000256" key="2">
    <source>
        <dbReference type="SAM" id="Phobius"/>
    </source>
</evidence>
<dbReference type="RefSeq" id="WP_329493528.1">
    <property type="nucleotide sequence ID" value="NZ_CP108460.1"/>
</dbReference>
<feature type="compositionally biased region" description="Low complexity" evidence="1">
    <location>
        <begin position="225"/>
        <end position="338"/>
    </location>
</feature>
<evidence type="ECO:0000313" key="5">
    <source>
        <dbReference type="Proteomes" id="UP001432014"/>
    </source>
</evidence>